<evidence type="ECO:0000313" key="3">
    <source>
        <dbReference type="EMBL" id="GAB79327.1"/>
    </source>
</evidence>
<dbReference type="InterPro" id="IPR051448">
    <property type="entry name" value="CdaR-like_regulators"/>
</dbReference>
<proteinExistence type="predicted"/>
<evidence type="ECO:0000313" key="4">
    <source>
        <dbReference type="Proteomes" id="UP000008495"/>
    </source>
</evidence>
<feature type="domain" description="PucR C-terminal helix-turn-helix" evidence="1">
    <location>
        <begin position="335"/>
        <end position="391"/>
    </location>
</feature>
<protein>
    <submittedName>
        <fullName evidence="3">Uncharacterized protein</fullName>
    </submittedName>
</protein>
<name>K6WBW7_9MICO</name>
<gene>
    <name evidence="3" type="ORF">AUCHE_22_00970</name>
</gene>
<dbReference type="PANTHER" id="PTHR33744">
    <property type="entry name" value="CARBOHYDRATE DIACID REGULATOR"/>
    <property type="match status" value="1"/>
</dbReference>
<dbReference type="Proteomes" id="UP000008495">
    <property type="component" value="Unassembled WGS sequence"/>
</dbReference>
<dbReference type="InterPro" id="IPR025751">
    <property type="entry name" value="RsbRD_N_dom"/>
</dbReference>
<evidence type="ECO:0000259" key="1">
    <source>
        <dbReference type="Pfam" id="PF13556"/>
    </source>
</evidence>
<dbReference type="InterPro" id="IPR025736">
    <property type="entry name" value="PucR_C-HTH_dom"/>
</dbReference>
<dbReference type="EMBL" id="BAGZ01000022">
    <property type="protein sequence ID" value="GAB79327.1"/>
    <property type="molecule type" value="Genomic_DNA"/>
</dbReference>
<reference evidence="3 4" key="1">
    <citation type="submission" date="2012-08" db="EMBL/GenBank/DDBJ databases">
        <title>Whole genome shotgun sequence of Austwickia chelonae NBRC 105200.</title>
        <authorList>
            <person name="Yoshida I."/>
            <person name="Hosoyama A."/>
            <person name="Tsuchikane K."/>
            <person name="Katsumata H."/>
            <person name="Ando Y."/>
            <person name="Ohji S."/>
            <person name="Hamada M."/>
            <person name="Tamura T."/>
            <person name="Yamazoe A."/>
            <person name="Yamazaki S."/>
            <person name="Fujita N."/>
        </authorList>
    </citation>
    <scope>NUCLEOTIDE SEQUENCE [LARGE SCALE GENOMIC DNA]</scope>
    <source>
        <strain evidence="3 4">NBRC 105200</strain>
    </source>
</reference>
<dbReference type="InterPro" id="IPR042070">
    <property type="entry name" value="PucR_C-HTH_sf"/>
</dbReference>
<dbReference type="PANTHER" id="PTHR33744:SF1">
    <property type="entry name" value="DNA-BINDING TRANSCRIPTIONAL ACTIVATOR ADER"/>
    <property type="match status" value="1"/>
</dbReference>
<dbReference type="Pfam" id="PF14361">
    <property type="entry name" value="RsbRD_N"/>
    <property type="match status" value="1"/>
</dbReference>
<evidence type="ECO:0000259" key="2">
    <source>
        <dbReference type="Pfam" id="PF14361"/>
    </source>
</evidence>
<dbReference type="OrthoDB" id="5243741at2"/>
<dbReference type="Gene3D" id="1.10.10.2840">
    <property type="entry name" value="PucR C-terminal helix-turn-helix domain"/>
    <property type="match status" value="1"/>
</dbReference>
<dbReference type="RefSeq" id="WP_006504085.1">
    <property type="nucleotide sequence ID" value="NZ_BAGZ01000022.1"/>
</dbReference>
<dbReference type="STRING" id="100225.SAMN05421595_2637"/>
<comment type="caution">
    <text evidence="3">The sequence shown here is derived from an EMBL/GenBank/DDBJ whole genome shotgun (WGS) entry which is preliminary data.</text>
</comment>
<feature type="domain" description="RsbT co-antagonist protein RsbRD N-terminal" evidence="2">
    <location>
        <begin position="27"/>
        <end position="172"/>
    </location>
</feature>
<dbReference type="AlphaFoldDB" id="K6WBW7"/>
<organism evidence="3 4">
    <name type="scientific">Austwickia chelonae NBRC 105200</name>
    <dbReference type="NCBI Taxonomy" id="1184607"/>
    <lineage>
        <taxon>Bacteria</taxon>
        <taxon>Bacillati</taxon>
        <taxon>Actinomycetota</taxon>
        <taxon>Actinomycetes</taxon>
        <taxon>Micrococcales</taxon>
        <taxon>Dermatophilaceae</taxon>
        <taxon>Austwickia</taxon>
    </lineage>
</organism>
<dbReference type="Pfam" id="PF13556">
    <property type="entry name" value="HTH_30"/>
    <property type="match status" value="1"/>
</dbReference>
<dbReference type="eggNOG" id="COG2508">
    <property type="taxonomic scope" value="Bacteria"/>
</dbReference>
<accession>K6WBW7</accession>
<sequence length="401" mass="43492">MKNGEGERVDWQLDRVSYDRMRGALAEVADAAVATIIDEVPSYAGPFTGPRGQRIREAVRLALDVFLTVSLRAEDVERAEVESSRITVRAYDLGRGEARAGRPMDALLAAYRIGAGVAWRFLSREAIASGMPAAQVGQFAERVFTYIDDLSAASVTGHTDELETRGRARERLLERMARALAAGEPEDELRRRADRAGWEPPLTLTAVLLPAEEAAMVRTGQDPRTLSVTGEIPGVDDDTTVLFIPEVGSADRVALRRRLSGRGAVIGPTRPWVSAAASLARARRAGPREGTAPYDTEQHLVELVVSADQEALADLRAQVLAPLAGLRPAVRSRLEETLRVWLSRQGRREAMAADLFVHPQTVRYRMGQLRELYGESLDDPATVTALTVALVVPSAAGGVSG</sequence>
<keyword evidence="4" id="KW-1185">Reference proteome</keyword>